<comment type="caution">
    <text evidence="4">The sequence shown here is derived from an EMBL/GenBank/DDBJ whole genome shotgun (WGS) entry which is preliminary data.</text>
</comment>
<dbReference type="InterPro" id="IPR022153">
    <property type="entry name" value="DUF3683"/>
</dbReference>
<dbReference type="Pfam" id="PF01565">
    <property type="entry name" value="FAD_binding_4"/>
    <property type="match status" value="1"/>
</dbReference>
<dbReference type="Pfam" id="PF11880">
    <property type="entry name" value="DUF3400"/>
    <property type="match status" value="1"/>
</dbReference>
<dbReference type="InterPro" id="IPR017896">
    <property type="entry name" value="4Fe4S_Fe-S-bd"/>
</dbReference>
<dbReference type="InterPro" id="IPR016164">
    <property type="entry name" value="FAD-linked_Oxase-like_C"/>
</dbReference>
<dbReference type="Pfam" id="PF12447">
    <property type="entry name" value="DUF3683"/>
    <property type="match status" value="1"/>
</dbReference>
<dbReference type="InterPro" id="IPR051914">
    <property type="entry name" value="FAD-linked_OxidoTrans_Type4"/>
</dbReference>
<dbReference type="Pfam" id="PF02754">
    <property type="entry name" value="CCG"/>
    <property type="match status" value="2"/>
</dbReference>
<dbReference type="InterPro" id="IPR021817">
    <property type="entry name" value="DUF3400"/>
</dbReference>
<proteinExistence type="predicted"/>
<dbReference type="GO" id="GO:0016491">
    <property type="term" value="F:oxidoreductase activity"/>
    <property type="evidence" value="ECO:0007669"/>
    <property type="project" value="UniProtKB-ARBA"/>
</dbReference>
<keyword evidence="2" id="KW-0274">FAD</keyword>
<dbReference type="Gene3D" id="3.30.70.2740">
    <property type="match status" value="1"/>
</dbReference>
<dbReference type="PROSITE" id="PS51387">
    <property type="entry name" value="FAD_PCMH"/>
    <property type="match status" value="1"/>
</dbReference>
<dbReference type="EMBL" id="LAZR01001495">
    <property type="protein sequence ID" value="KKN43695.1"/>
    <property type="molecule type" value="Genomic_DNA"/>
</dbReference>
<evidence type="ECO:0000259" key="3">
    <source>
        <dbReference type="PROSITE" id="PS51387"/>
    </source>
</evidence>
<dbReference type="InterPro" id="IPR004113">
    <property type="entry name" value="FAD-bd_oxidored_4_C"/>
</dbReference>
<dbReference type="PANTHER" id="PTHR42934">
    <property type="entry name" value="GLYCOLATE OXIDASE SUBUNIT GLCD"/>
    <property type="match status" value="1"/>
</dbReference>
<dbReference type="InterPro" id="IPR016166">
    <property type="entry name" value="FAD-bd_PCMH"/>
</dbReference>
<dbReference type="Pfam" id="PF13183">
    <property type="entry name" value="Fer4_8"/>
    <property type="match status" value="1"/>
</dbReference>
<dbReference type="PANTHER" id="PTHR42934:SF2">
    <property type="entry name" value="GLYCOLATE OXIDASE SUBUNIT GLCD"/>
    <property type="match status" value="1"/>
</dbReference>
<dbReference type="InterPro" id="IPR009051">
    <property type="entry name" value="Helical_ferredxn"/>
</dbReference>
<dbReference type="GO" id="GO:0051536">
    <property type="term" value="F:iron-sulfur cluster binding"/>
    <property type="evidence" value="ECO:0007669"/>
    <property type="project" value="InterPro"/>
</dbReference>
<evidence type="ECO:0000313" key="4">
    <source>
        <dbReference type="EMBL" id="KKN43695.1"/>
    </source>
</evidence>
<dbReference type="Pfam" id="PF02913">
    <property type="entry name" value="FAD-oxidase_C"/>
    <property type="match status" value="2"/>
</dbReference>
<accession>A0A0F9QHW1</accession>
<protein>
    <recommendedName>
        <fullName evidence="3">FAD-binding PCMH-type domain-containing protein</fullName>
    </recommendedName>
</protein>
<feature type="domain" description="FAD-binding PCMH-type" evidence="3">
    <location>
        <begin position="188"/>
        <end position="422"/>
    </location>
</feature>
<reference evidence="4" key="1">
    <citation type="journal article" date="2015" name="Nature">
        <title>Complex archaea that bridge the gap between prokaryotes and eukaryotes.</title>
        <authorList>
            <person name="Spang A."/>
            <person name="Saw J.H."/>
            <person name="Jorgensen S.L."/>
            <person name="Zaremba-Niedzwiedzka K."/>
            <person name="Martijn J."/>
            <person name="Lind A.E."/>
            <person name="van Eijk R."/>
            <person name="Schleper C."/>
            <person name="Guy L."/>
            <person name="Ettema T.J."/>
        </authorList>
    </citation>
    <scope>NUCLEOTIDE SEQUENCE</scope>
</reference>
<dbReference type="Gene3D" id="3.30.465.10">
    <property type="match status" value="1"/>
</dbReference>
<organism evidence="4">
    <name type="scientific">marine sediment metagenome</name>
    <dbReference type="NCBI Taxonomy" id="412755"/>
    <lineage>
        <taxon>unclassified sequences</taxon>
        <taxon>metagenomes</taxon>
        <taxon>ecological metagenomes</taxon>
    </lineage>
</organism>
<dbReference type="InterPro" id="IPR036318">
    <property type="entry name" value="FAD-bd_PCMH-like_sf"/>
</dbReference>
<keyword evidence="1" id="KW-0285">Flavoprotein</keyword>
<dbReference type="InterPro" id="IPR016169">
    <property type="entry name" value="FAD-bd_PCMH_sub2"/>
</dbReference>
<dbReference type="PROSITE" id="PS00198">
    <property type="entry name" value="4FE4S_FER_1"/>
    <property type="match status" value="1"/>
</dbReference>
<dbReference type="InterPro" id="IPR017900">
    <property type="entry name" value="4Fe4S_Fe_S_CS"/>
</dbReference>
<evidence type="ECO:0000256" key="1">
    <source>
        <dbReference type="ARBA" id="ARBA00022630"/>
    </source>
</evidence>
<name>A0A0F9QHW1_9ZZZZ</name>
<dbReference type="InterPro" id="IPR004017">
    <property type="entry name" value="Cys_rich_dom"/>
</dbReference>
<dbReference type="SUPFAM" id="SSF55103">
    <property type="entry name" value="FAD-linked oxidases, C-terminal domain"/>
    <property type="match status" value="2"/>
</dbReference>
<gene>
    <name evidence="4" type="ORF">LCGC14_0700610</name>
</gene>
<evidence type="ECO:0000256" key="2">
    <source>
        <dbReference type="ARBA" id="ARBA00022827"/>
    </source>
</evidence>
<dbReference type="Gene3D" id="1.10.1060.10">
    <property type="entry name" value="Alpha-helical ferredoxin"/>
    <property type="match status" value="1"/>
</dbReference>
<dbReference type="GO" id="GO:0071949">
    <property type="term" value="F:FAD binding"/>
    <property type="evidence" value="ECO:0007669"/>
    <property type="project" value="InterPro"/>
</dbReference>
<dbReference type="InterPro" id="IPR006094">
    <property type="entry name" value="Oxid_FAD_bind_N"/>
</dbReference>
<dbReference type="SUPFAM" id="SSF56176">
    <property type="entry name" value="FAD-binding/transporter-associated domain-like"/>
    <property type="match status" value="1"/>
</dbReference>
<dbReference type="SUPFAM" id="SSF46548">
    <property type="entry name" value="alpha-helical ferredoxin"/>
    <property type="match status" value="1"/>
</dbReference>
<sequence>MFTGHILLKVHGNIYKDKFINIFFREIMSSRIREIPYNYTSFTDREIVIRFLGADAWDILQALRDQRKTGRSAKMLFEVLGDMWVISRNPFIQDDLVENRKRWDSLSHALQHRLDQVRERALENNNPLALELEAKTREAVAEFERDLLSINKRRRDVIRRLSKATKKHNIKFDGLSRVSHVTDATDWRVEYPLAVATPDSEEEMAAVVAASIELGLTVIPRGGGTGYTGGAIPLTADSIVVNTEKLEGLGKVILRTLPDREGEVATVRAEAGVVTRRVSDLAERNGLVFAVDPTSQDASTIGGNVAMNAGGKKAVMWGTALDNLVSWRMVTPDAKWMEVERLAHNLGKIHDVETARFRVTQYQADGTTTIGEPEYLAIPADQLRKSGLGKDVTNKFLGGLPGIQKEGCDGLITSAVFVLHRMSDFTRTVCLEFFGNDLSKAVPAIVETKDLIDNNPNVLLAGMEHLDERYVRAVGYTTKAPRSVLPKMVLMIDVAGDDEDEVAAICSHIVHLANARDGEGFIAVSPEARKRFWADRSRTAAIAKHTNAFKINEDVVIPLDRLSEYNDGIERINIVQSTRNKLKMAEAACLYLSSQPKELKKHKKDLEESAENDAIMQSKIEAACKHLDQVRGRWEDILESMDTRATEKTALLNEQAQANLIENDTLFNVLQRRDVRISYREQVEKPLKELFQGESLAALRAKLDEIHTEHRSSRLFAATHMHAGDGNVHTNIPVNSNDYDMMHEAELIVDDVMALAGKLGGVISGEHGIGLTKMQYLDQATIDAFATYKQRVDPNGHFNAGKLLAGSGLEKAYTPSLRLLQQEALILEASELNEINNDIKDCLRCGKCKPECTTHVPRANLFYSPRDKILATGLIMEAFLYEEQTRRGISVRHFEEMNDVADHCTVCHRCLNPCPVNIDFGDVTVKLRAVLKNQGKRHFNVGTWSAMAYLNAKDPLTVKILHKSLIQWGAKSQRFAHALGKKLGLLGSKKKRPMPTTGKTPIREQVVHFMKKPMPAGLPSKTTRAMLGVEDNKMIPVIRDVTKVNDDSDAVFYFPGCGSERLFSQVGLATLAMLYEVGAETVLPPGYLCCGYPQASSGDTTKATAITTENQVLFHRLANTLNYMDIKTVIVSCGTCMDQLLKYQFEKIFPGCRLLDIHEYLMEKGVKMEGVDGVQYLYHEPCHTPMKTYQSTNVAATLLGQEVTLNDRCCGEAGSFATARPDIATQVRFRKEEEITKGIQLLSGEEKAVKGNVKMLTSCPACVQGLSRYAEDTGIETDYIVVEVANHVLGENWQPKFIEAVKNGGIERVLL</sequence>